<dbReference type="RefSeq" id="XP_064663846.1">
    <property type="nucleotide sequence ID" value="XM_064797612.1"/>
</dbReference>
<dbReference type="Proteomes" id="UP001337655">
    <property type="component" value="Unassembled WGS sequence"/>
</dbReference>
<dbReference type="CDD" id="cd07379">
    <property type="entry name" value="MPP_239FB"/>
    <property type="match status" value="1"/>
</dbReference>
<proteinExistence type="predicted"/>
<dbReference type="InterPro" id="IPR004843">
    <property type="entry name" value="Calcineurin-like_PHP"/>
</dbReference>
<dbReference type="GeneID" id="89921696"/>
<dbReference type="EMBL" id="JAVRRT010000001">
    <property type="protein sequence ID" value="KAK5175208.1"/>
    <property type="molecule type" value="Genomic_DNA"/>
</dbReference>
<reference evidence="2 3" key="1">
    <citation type="submission" date="2023-08" db="EMBL/GenBank/DDBJ databases">
        <title>Black Yeasts Isolated from many extreme environments.</title>
        <authorList>
            <person name="Coleine C."/>
            <person name="Stajich J.E."/>
            <person name="Selbmann L."/>
        </authorList>
    </citation>
    <scope>NUCLEOTIDE SEQUENCE [LARGE SCALE GENOMIC DNA]</scope>
    <source>
        <strain evidence="2 3">CCFEE 5935</strain>
    </source>
</reference>
<dbReference type="Pfam" id="PF00149">
    <property type="entry name" value="Metallophos"/>
    <property type="match status" value="1"/>
</dbReference>
<comment type="caution">
    <text evidence="2">The sequence shown here is derived from an EMBL/GenBank/DDBJ whole genome shotgun (WGS) entry which is preliminary data.</text>
</comment>
<dbReference type="InterPro" id="IPR029052">
    <property type="entry name" value="Metallo-depent_PP-like"/>
</dbReference>
<feature type="domain" description="Calcineurin-like phosphoesterase" evidence="1">
    <location>
        <begin position="8"/>
        <end position="253"/>
    </location>
</feature>
<keyword evidence="3" id="KW-1185">Reference proteome</keyword>
<name>A0AAV9PS95_9PEZI</name>
<gene>
    <name evidence="2" type="ORF">LTR77_000345</name>
</gene>
<dbReference type="SUPFAM" id="SSF56300">
    <property type="entry name" value="Metallo-dependent phosphatases"/>
    <property type="match status" value="1"/>
</dbReference>
<evidence type="ECO:0000313" key="2">
    <source>
        <dbReference type="EMBL" id="KAK5175208.1"/>
    </source>
</evidence>
<evidence type="ECO:0000313" key="3">
    <source>
        <dbReference type="Proteomes" id="UP001337655"/>
    </source>
</evidence>
<sequence>MASTIKTRILIISDTHCAQLSKDEDAPSTYPTPPFKSPLPSADLLIHCGDLTHNGLMEQYHRTLDMMKEIDAPVKVAIAGNHDLTLDRDYILNHVGKMGAQGAWNLAGSKDEAERIVQKATDLWLSPEGRARQEGVRLLGEGIHGIDLPNGAHVKVYANPYTPEFCDWAFAYEHNEDRFNPPETTLQNASNIAAEAMPTFDEQQPIDVCITHGPPYKRLDEVIGSHEPVGCPHLLRAVMRARPLVHCFGHIHEGWGGERVTWSQDVSDVSIRSCSLENWKNGEWKAGVAQDGEGIEPVDVDMDEARARHGTFLDLSHDGERGLARGSETLFLNAAVMTVRYKPLNPTWVLDLDLPARS</sequence>
<dbReference type="GO" id="GO:0016787">
    <property type="term" value="F:hydrolase activity"/>
    <property type="evidence" value="ECO:0007669"/>
    <property type="project" value="InterPro"/>
</dbReference>
<dbReference type="Gene3D" id="3.60.21.10">
    <property type="match status" value="1"/>
</dbReference>
<dbReference type="PANTHER" id="PTHR12905:SF0">
    <property type="entry name" value="CALCINEURIN-LIKE PHOSPHOESTERASE DOMAIN-CONTAINING PROTEIN"/>
    <property type="match status" value="1"/>
</dbReference>
<dbReference type="AlphaFoldDB" id="A0AAV9PS95"/>
<evidence type="ECO:0000259" key="1">
    <source>
        <dbReference type="Pfam" id="PF00149"/>
    </source>
</evidence>
<dbReference type="PANTHER" id="PTHR12905">
    <property type="entry name" value="METALLOPHOSPHOESTERASE"/>
    <property type="match status" value="1"/>
</dbReference>
<dbReference type="InterPro" id="IPR051693">
    <property type="entry name" value="UPF0046_metallophosphoest"/>
</dbReference>
<protein>
    <recommendedName>
        <fullName evidence="1">Calcineurin-like phosphoesterase domain-containing protein</fullName>
    </recommendedName>
</protein>
<accession>A0AAV9PS95</accession>
<organism evidence="2 3">
    <name type="scientific">Saxophila tyrrhenica</name>
    <dbReference type="NCBI Taxonomy" id="1690608"/>
    <lineage>
        <taxon>Eukaryota</taxon>
        <taxon>Fungi</taxon>
        <taxon>Dikarya</taxon>
        <taxon>Ascomycota</taxon>
        <taxon>Pezizomycotina</taxon>
        <taxon>Dothideomycetes</taxon>
        <taxon>Dothideomycetidae</taxon>
        <taxon>Mycosphaerellales</taxon>
        <taxon>Extremaceae</taxon>
        <taxon>Saxophila</taxon>
    </lineage>
</organism>